<dbReference type="Proteomes" id="UP001359559">
    <property type="component" value="Unassembled WGS sequence"/>
</dbReference>
<dbReference type="EMBL" id="JAYKXN010000001">
    <property type="protein sequence ID" value="KAK7318627.1"/>
    <property type="molecule type" value="Genomic_DNA"/>
</dbReference>
<dbReference type="EC" id="2.7.11.1" evidence="2"/>
<dbReference type="PANTHER" id="PTHR33355">
    <property type="entry name" value="WALL-ASSOCIATED RECEPTOR KINASE CARBOXY-TERMINAL PROTEIN-RELATED"/>
    <property type="match status" value="1"/>
</dbReference>
<evidence type="ECO:0000256" key="6">
    <source>
        <dbReference type="ARBA" id="ARBA00048679"/>
    </source>
</evidence>
<dbReference type="InterPro" id="IPR000742">
    <property type="entry name" value="EGF"/>
</dbReference>
<gene>
    <name evidence="10" type="ORF">RJT34_03330</name>
</gene>
<dbReference type="Pfam" id="PF14380">
    <property type="entry name" value="WAK_assoc"/>
    <property type="match status" value="1"/>
</dbReference>
<reference evidence="10 11" key="1">
    <citation type="submission" date="2024-01" db="EMBL/GenBank/DDBJ databases">
        <title>The genomes of 5 underutilized Papilionoideae crops provide insights into root nodulation and disease resistance.</title>
        <authorList>
            <person name="Yuan L."/>
        </authorList>
    </citation>
    <scope>NUCLEOTIDE SEQUENCE [LARGE SCALE GENOMIC DNA]</scope>
    <source>
        <strain evidence="10">LY-2023</strain>
        <tissue evidence="10">Leaf</tissue>
    </source>
</reference>
<comment type="caution">
    <text evidence="10">The sequence shown here is derived from an EMBL/GenBank/DDBJ whole genome shotgun (WGS) entry which is preliminary data.</text>
</comment>
<dbReference type="Pfam" id="PF13947">
    <property type="entry name" value="GUB_WAK_bind"/>
    <property type="match status" value="1"/>
</dbReference>
<keyword evidence="7" id="KW-1133">Transmembrane helix</keyword>
<sequence length="314" mass="33916">MAALALLSTLLMIMILSLRASQGSSIACGDTCGSIQIKYPFGTGPGCGSPLFSQYITCTTNQQLILKTHTGSYPITSISYTTSTLTLTPQTMSTCTSIKPSPNNFGLDWTSPFQIGSSTFILLSCTQYQPQICDPSFHYICASIYTCPSIVNLGIPLFPPTNTCCVYSPANLDDKSELDLKAMKCGGYASVVSLGDNPTDPTHWVYGVNLKYSSYMALGNNNNLLTTKCSGCENSGGVCGFAPPGNGFVCVCKGGYNTSLDCSTSSYNQNQEYLFPDSASSPPRMFHFLFLSYMFFLILFWMHDLYAEVIVAAS</sequence>
<feature type="domain" description="EGF-like" evidence="9">
    <location>
        <begin position="250"/>
        <end position="262"/>
    </location>
</feature>
<evidence type="ECO:0000256" key="3">
    <source>
        <dbReference type="ARBA" id="ARBA00022729"/>
    </source>
</evidence>
<organism evidence="10 11">
    <name type="scientific">Clitoria ternatea</name>
    <name type="common">Butterfly pea</name>
    <dbReference type="NCBI Taxonomy" id="43366"/>
    <lineage>
        <taxon>Eukaryota</taxon>
        <taxon>Viridiplantae</taxon>
        <taxon>Streptophyta</taxon>
        <taxon>Embryophyta</taxon>
        <taxon>Tracheophyta</taxon>
        <taxon>Spermatophyta</taxon>
        <taxon>Magnoliopsida</taxon>
        <taxon>eudicotyledons</taxon>
        <taxon>Gunneridae</taxon>
        <taxon>Pentapetalae</taxon>
        <taxon>rosids</taxon>
        <taxon>fabids</taxon>
        <taxon>Fabales</taxon>
        <taxon>Fabaceae</taxon>
        <taxon>Papilionoideae</taxon>
        <taxon>50 kb inversion clade</taxon>
        <taxon>NPAAA clade</taxon>
        <taxon>indigoferoid/millettioid clade</taxon>
        <taxon>Phaseoleae</taxon>
        <taxon>Clitoria</taxon>
    </lineage>
</organism>
<keyword evidence="3 8" id="KW-0732">Signal</keyword>
<dbReference type="GO" id="GO:0030247">
    <property type="term" value="F:polysaccharide binding"/>
    <property type="evidence" value="ECO:0007669"/>
    <property type="project" value="InterPro"/>
</dbReference>
<dbReference type="InterPro" id="IPR025287">
    <property type="entry name" value="WAK_GUB"/>
</dbReference>
<evidence type="ECO:0000256" key="1">
    <source>
        <dbReference type="ARBA" id="ARBA00004167"/>
    </source>
</evidence>
<keyword evidence="7" id="KW-0812">Transmembrane</keyword>
<dbReference type="GO" id="GO:0016020">
    <property type="term" value="C:membrane"/>
    <property type="evidence" value="ECO:0007669"/>
    <property type="project" value="UniProtKB-SubCell"/>
</dbReference>
<accession>A0AAN9KJL6</accession>
<evidence type="ECO:0000256" key="5">
    <source>
        <dbReference type="ARBA" id="ARBA00047899"/>
    </source>
</evidence>
<feature type="chain" id="PRO_5042999422" description="non-specific serine/threonine protein kinase" evidence="8">
    <location>
        <begin position="21"/>
        <end position="314"/>
    </location>
</feature>
<feature type="signal peptide" evidence="8">
    <location>
        <begin position="1"/>
        <end position="20"/>
    </location>
</feature>
<evidence type="ECO:0000256" key="7">
    <source>
        <dbReference type="SAM" id="Phobius"/>
    </source>
</evidence>
<evidence type="ECO:0000313" key="11">
    <source>
        <dbReference type="Proteomes" id="UP001359559"/>
    </source>
</evidence>
<evidence type="ECO:0000313" key="10">
    <source>
        <dbReference type="EMBL" id="KAK7318627.1"/>
    </source>
</evidence>
<dbReference type="PROSITE" id="PS01186">
    <property type="entry name" value="EGF_2"/>
    <property type="match status" value="1"/>
</dbReference>
<dbReference type="GO" id="GO:0004674">
    <property type="term" value="F:protein serine/threonine kinase activity"/>
    <property type="evidence" value="ECO:0007669"/>
    <property type="project" value="UniProtKB-EC"/>
</dbReference>
<comment type="subcellular location">
    <subcellularLocation>
        <location evidence="1">Membrane</location>
        <topology evidence="1">Single-pass membrane protein</topology>
    </subcellularLocation>
</comment>
<dbReference type="PANTHER" id="PTHR33355:SF1">
    <property type="entry name" value="WALL-ASSOCIATED RECEPTOR KINASE-LIKE 15"/>
    <property type="match status" value="1"/>
</dbReference>
<keyword evidence="7" id="KW-0472">Membrane</keyword>
<feature type="transmembrane region" description="Helical" evidence="7">
    <location>
        <begin position="285"/>
        <end position="302"/>
    </location>
</feature>
<comment type="catalytic activity">
    <reaction evidence="5">
        <text>L-threonyl-[protein] + ATP = O-phospho-L-threonyl-[protein] + ADP + H(+)</text>
        <dbReference type="Rhea" id="RHEA:46608"/>
        <dbReference type="Rhea" id="RHEA-COMP:11060"/>
        <dbReference type="Rhea" id="RHEA-COMP:11605"/>
        <dbReference type="ChEBI" id="CHEBI:15378"/>
        <dbReference type="ChEBI" id="CHEBI:30013"/>
        <dbReference type="ChEBI" id="CHEBI:30616"/>
        <dbReference type="ChEBI" id="CHEBI:61977"/>
        <dbReference type="ChEBI" id="CHEBI:456216"/>
        <dbReference type="EC" id="2.7.11.1"/>
    </reaction>
</comment>
<dbReference type="InterPro" id="IPR032872">
    <property type="entry name" value="WAK_assoc_C"/>
</dbReference>
<keyword evidence="4" id="KW-0325">Glycoprotein</keyword>
<proteinExistence type="predicted"/>
<evidence type="ECO:0000256" key="4">
    <source>
        <dbReference type="ARBA" id="ARBA00023180"/>
    </source>
</evidence>
<protein>
    <recommendedName>
        <fullName evidence="2">non-specific serine/threonine protein kinase</fullName>
        <ecNumber evidence="2">2.7.11.1</ecNumber>
    </recommendedName>
</protein>
<dbReference type="AlphaFoldDB" id="A0AAN9KJL6"/>
<name>A0AAN9KJL6_CLITE</name>
<keyword evidence="11" id="KW-1185">Reference proteome</keyword>
<comment type="catalytic activity">
    <reaction evidence="6">
        <text>L-seryl-[protein] + ATP = O-phospho-L-seryl-[protein] + ADP + H(+)</text>
        <dbReference type="Rhea" id="RHEA:17989"/>
        <dbReference type="Rhea" id="RHEA-COMP:9863"/>
        <dbReference type="Rhea" id="RHEA-COMP:11604"/>
        <dbReference type="ChEBI" id="CHEBI:15378"/>
        <dbReference type="ChEBI" id="CHEBI:29999"/>
        <dbReference type="ChEBI" id="CHEBI:30616"/>
        <dbReference type="ChEBI" id="CHEBI:83421"/>
        <dbReference type="ChEBI" id="CHEBI:456216"/>
        <dbReference type="EC" id="2.7.11.1"/>
    </reaction>
</comment>
<evidence type="ECO:0000259" key="9">
    <source>
        <dbReference type="PROSITE" id="PS01186"/>
    </source>
</evidence>
<evidence type="ECO:0000256" key="2">
    <source>
        <dbReference type="ARBA" id="ARBA00012513"/>
    </source>
</evidence>
<evidence type="ECO:0000256" key="8">
    <source>
        <dbReference type="SAM" id="SignalP"/>
    </source>
</evidence>